<protein>
    <submittedName>
        <fullName evidence="1">Uncharacterized protein</fullName>
    </submittedName>
</protein>
<dbReference type="EMBL" id="CP033896">
    <property type="protein sequence ID" value="AZA13316.1"/>
    <property type="molecule type" value="Genomic_DNA"/>
</dbReference>
<dbReference type="KEGG" id="ccho:CCHOA_04540"/>
<evidence type="ECO:0000313" key="2">
    <source>
        <dbReference type="Proteomes" id="UP000269019"/>
    </source>
</evidence>
<accession>A0A3G6J5U5</accession>
<reference evidence="1 2" key="1">
    <citation type="submission" date="2018-11" db="EMBL/GenBank/DDBJ databases">
        <authorList>
            <person name="Kleinhagauer T."/>
            <person name="Glaeser S.P."/>
            <person name="Spergser J."/>
            <person name="Ruckert C."/>
            <person name="Kaempfer P."/>
            <person name="Busse H.-J."/>
        </authorList>
    </citation>
    <scope>NUCLEOTIDE SEQUENCE [LARGE SCALE GENOMIC DNA]</scope>
    <source>
        <strain evidence="1 2">200CH</strain>
    </source>
</reference>
<dbReference type="Proteomes" id="UP000269019">
    <property type="component" value="Chromosome"/>
</dbReference>
<keyword evidence="2" id="KW-1185">Reference proteome</keyword>
<name>A0A3G6J5U5_9CORY</name>
<proteinExistence type="predicted"/>
<gene>
    <name evidence="1" type="ORF">CCHOA_04540</name>
</gene>
<evidence type="ECO:0000313" key="1">
    <source>
        <dbReference type="EMBL" id="AZA13316.1"/>
    </source>
</evidence>
<dbReference type="AlphaFoldDB" id="A0A3G6J5U5"/>
<organism evidence="1 2">
    <name type="scientific">Corynebacterium choanae</name>
    <dbReference type="NCBI Taxonomy" id="1862358"/>
    <lineage>
        <taxon>Bacteria</taxon>
        <taxon>Bacillati</taxon>
        <taxon>Actinomycetota</taxon>
        <taxon>Actinomycetes</taxon>
        <taxon>Mycobacteriales</taxon>
        <taxon>Corynebacteriaceae</taxon>
        <taxon>Corynebacterium</taxon>
    </lineage>
</organism>
<sequence>MLHLRVSRQAADLRKLYVSQPDPITATWRIGLSCSYRIRGKNILAAGRQHPGAKVVTERAVVIITSCEEVTGHQVADQHWVLLSSDVLVF</sequence>